<organism evidence="2">
    <name type="scientific">bioreactor metagenome</name>
    <dbReference type="NCBI Taxonomy" id="1076179"/>
    <lineage>
        <taxon>unclassified sequences</taxon>
        <taxon>metagenomes</taxon>
        <taxon>ecological metagenomes</taxon>
    </lineage>
</organism>
<accession>A0A645G5S9</accession>
<dbReference type="Pfam" id="PF01844">
    <property type="entry name" value="HNH"/>
    <property type="match status" value="1"/>
</dbReference>
<gene>
    <name evidence="2" type="ORF">SDC9_168538</name>
</gene>
<feature type="domain" description="HNH nuclease" evidence="1">
    <location>
        <begin position="83"/>
        <end position="145"/>
    </location>
</feature>
<dbReference type="GO" id="GO:0004519">
    <property type="term" value="F:endonuclease activity"/>
    <property type="evidence" value="ECO:0007669"/>
    <property type="project" value="InterPro"/>
</dbReference>
<protein>
    <recommendedName>
        <fullName evidence="1">HNH nuclease domain-containing protein</fullName>
    </recommendedName>
</protein>
<evidence type="ECO:0000313" key="2">
    <source>
        <dbReference type="EMBL" id="MPN21159.1"/>
    </source>
</evidence>
<dbReference type="CDD" id="cd00085">
    <property type="entry name" value="HNHc"/>
    <property type="match status" value="1"/>
</dbReference>
<dbReference type="Gene3D" id="1.10.30.50">
    <property type="match status" value="1"/>
</dbReference>
<sequence length="192" mass="21713">MIQSGARAKLRGYFLEHIGEILDSDTLREVAGISEWARRVRELRDEEGYKILTHHDRSDLKPGQYILETPKPQPAFARDISKEVRAYVLDRNGFTCQMCGAVAGEPHPYDPTRKTRLHIGHIIDKSMGGTDDPANLRAVCSVCNEGASNLTLDRPSYEKLLIQVRRATGADQLKVMEWLVKKFPKQAKDLVK</sequence>
<dbReference type="GO" id="GO:0003676">
    <property type="term" value="F:nucleic acid binding"/>
    <property type="evidence" value="ECO:0007669"/>
    <property type="project" value="InterPro"/>
</dbReference>
<name>A0A645G5S9_9ZZZZ</name>
<evidence type="ECO:0000259" key="1">
    <source>
        <dbReference type="SMART" id="SM00507"/>
    </source>
</evidence>
<dbReference type="EMBL" id="VSSQ01069076">
    <property type="protein sequence ID" value="MPN21159.1"/>
    <property type="molecule type" value="Genomic_DNA"/>
</dbReference>
<dbReference type="GO" id="GO:0008270">
    <property type="term" value="F:zinc ion binding"/>
    <property type="evidence" value="ECO:0007669"/>
    <property type="project" value="InterPro"/>
</dbReference>
<reference evidence="2" key="1">
    <citation type="submission" date="2019-08" db="EMBL/GenBank/DDBJ databases">
        <authorList>
            <person name="Kucharzyk K."/>
            <person name="Murdoch R.W."/>
            <person name="Higgins S."/>
            <person name="Loffler F."/>
        </authorList>
    </citation>
    <scope>NUCLEOTIDE SEQUENCE</scope>
</reference>
<proteinExistence type="predicted"/>
<dbReference type="SMART" id="SM00507">
    <property type="entry name" value="HNHc"/>
    <property type="match status" value="1"/>
</dbReference>
<comment type="caution">
    <text evidence="2">The sequence shown here is derived from an EMBL/GenBank/DDBJ whole genome shotgun (WGS) entry which is preliminary data.</text>
</comment>
<dbReference type="AlphaFoldDB" id="A0A645G5S9"/>
<dbReference type="InterPro" id="IPR003615">
    <property type="entry name" value="HNH_nuc"/>
</dbReference>
<dbReference type="InterPro" id="IPR002711">
    <property type="entry name" value="HNH"/>
</dbReference>